<evidence type="ECO:0000313" key="2">
    <source>
        <dbReference type="EMBL" id="RDX41772.1"/>
    </source>
</evidence>
<dbReference type="STRING" id="139420.A0A371CNE1"/>
<sequence>MSHLTTEYRTPTDPTDPINELFNNPVLMALPRDIRNMYIPSWLEKPPSNIGDAAHGKLKADHWRTLCTVPMVMTLVRLWGTSKALVKEAQALDNFMHLVAAVDLTTRRTMNAKRANTFEAHMMECLLLFGPTHGCWAFPFERYNGLLQRLKTNQKPAEMPLTFIRYFYVGATLRWLMDMLIWPNFPEFHDMIASFHTAFRGSHRGTIHADNIFDSVANPLDDASESSPRDKKEQRELPVDLYDRLLALVNHISPTPFESFYKGVIGGANYLSPSAEYAQSVDRDGMTFATSAGTGKRNSFVMFSKLVDGTQVQLAGQVSRIFYHTRTIGKNTIAEPFVLVRQFKPLSAAHAAHDPYLKFLDVPTWLCYNEFVEGEQLIRLDDIVCHFAALMYTPAEIGQEYLPTTTDHPHSYPVLQNMSTSGGGNPSNPQSPAGPSSSSSTPSDTPPPGTPRTTPHSQASLSTTPRGAPPSSQEVPQGHPNVNQEHTSSVEANFPGPPQEEDSLQPPKKRLAPTVPIENQKSMRTDVVKHAPLLKPKDVPGRAPPGSHLRRAAQRTSSSRRAPNTRSPSAQPSSSLHLQGRSQSAPLSGTQSAADGASVSGGQPTNLQNAHPLSQVSFPLAPAPYPMQPMQGVMFQQPQQFTLLQFALGQQPLQQQPQLASLQLQQLLQQLAQQPEQQFAQQPAQPQQFAQQPAQPQQFAQQPAQQQQLVPPPPPPPGRPVVRDPRRRRGHAGVIEEDDSMGEPSENTLQMEEDLYAKSPSDLEQEAYDGEPEDKEEDELDVDLDRYIDSTYEMEEEGLAEEGPAGRNATGENSHGAGCQQSKSARDDGRKQSQLGDGELAYFIVDQLNDIQAESRDHYDAVIGRMDKMDTRIAHIEQGSGIPTVLGRKKHKTSSRASKPSRSKQSRIELPPLPDGKPRTPTQIEALIAVEVEYLNRAQRVVRPHFKKLLRVKSFEQMVEKCPPLAKAEIAAYNKWPNDKEYFGPNNFRVDFSRSWATHAFNVEARDYFIRHLQHALGGGMYRQDKFFFPDRYRMEFHLGAALDTHMKHCRARIRRINNPLSSDAEEEEKRNCA</sequence>
<feature type="compositionally biased region" description="Polar residues" evidence="1">
    <location>
        <begin position="564"/>
        <end position="593"/>
    </location>
</feature>
<keyword evidence="3" id="KW-1185">Reference proteome</keyword>
<protein>
    <submittedName>
        <fullName evidence="2">Uncharacterized protein</fullName>
    </submittedName>
</protein>
<dbReference type="EMBL" id="KZ857502">
    <property type="protein sequence ID" value="RDX41772.1"/>
    <property type="molecule type" value="Genomic_DNA"/>
</dbReference>
<feature type="compositionally biased region" description="Low complexity" evidence="1">
    <location>
        <begin position="426"/>
        <end position="443"/>
    </location>
</feature>
<feature type="compositionally biased region" description="Basic and acidic residues" evidence="1">
    <location>
        <begin position="521"/>
        <end position="540"/>
    </location>
</feature>
<gene>
    <name evidence="2" type="ORF">OH76DRAFT_1489214</name>
</gene>
<evidence type="ECO:0000313" key="3">
    <source>
        <dbReference type="Proteomes" id="UP000256964"/>
    </source>
</evidence>
<reference evidence="2 3" key="1">
    <citation type="journal article" date="2018" name="Biotechnol. Biofuels">
        <title>Integrative visual omics of the white-rot fungus Polyporus brumalis exposes the biotechnological potential of its oxidative enzymes for delignifying raw plant biomass.</title>
        <authorList>
            <person name="Miyauchi S."/>
            <person name="Rancon A."/>
            <person name="Drula E."/>
            <person name="Hage H."/>
            <person name="Chaduli D."/>
            <person name="Favel A."/>
            <person name="Grisel S."/>
            <person name="Henrissat B."/>
            <person name="Herpoel-Gimbert I."/>
            <person name="Ruiz-Duenas F.J."/>
            <person name="Chevret D."/>
            <person name="Hainaut M."/>
            <person name="Lin J."/>
            <person name="Wang M."/>
            <person name="Pangilinan J."/>
            <person name="Lipzen A."/>
            <person name="Lesage-Meessen L."/>
            <person name="Navarro D."/>
            <person name="Riley R."/>
            <person name="Grigoriev I.V."/>
            <person name="Zhou S."/>
            <person name="Raouche S."/>
            <person name="Rosso M.N."/>
        </authorList>
    </citation>
    <scope>NUCLEOTIDE SEQUENCE [LARGE SCALE GENOMIC DNA]</scope>
    <source>
        <strain evidence="2 3">BRFM 1820</strain>
    </source>
</reference>
<evidence type="ECO:0000256" key="1">
    <source>
        <dbReference type="SAM" id="MobiDB-lite"/>
    </source>
</evidence>
<feature type="compositionally biased region" description="Polar residues" evidence="1">
    <location>
        <begin position="456"/>
        <end position="491"/>
    </location>
</feature>
<dbReference type="AlphaFoldDB" id="A0A371CNE1"/>
<feature type="compositionally biased region" description="Polar residues" evidence="1">
    <location>
        <begin position="600"/>
        <end position="617"/>
    </location>
</feature>
<feature type="region of interest" description="Disordered" evidence="1">
    <location>
        <begin position="402"/>
        <end position="630"/>
    </location>
</feature>
<proteinExistence type="predicted"/>
<feature type="compositionally biased region" description="Basic residues" evidence="1">
    <location>
        <begin position="887"/>
        <end position="905"/>
    </location>
</feature>
<feature type="compositionally biased region" description="Acidic residues" evidence="1">
    <location>
        <begin position="763"/>
        <end position="782"/>
    </location>
</feature>
<name>A0A371CNE1_9APHY</name>
<feature type="region of interest" description="Disordered" evidence="1">
    <location>
        <begin position="677"/>
        <end position="833"/>
    </location>
</feature>
<dbReference type="Proteomes" id="UP000256964">
    <property type="component" value="Unassembled WGS sequence"/>
</dbReference>
<organism evidence="2 3">
    <name type="scientific">Lentinus brumalis</name>
    <dbReference type="NCBI Taxonomy" id="2498619"/>
    <lineage>
        <taxon>Eukaryota</taxon>
        <taxon>Fungi</taxon>
        <taxon>Dikarya</taxon>
        <taxon>Basidiomycota</taxon>
        <taxon>Agaricomycotina</taxon>
        <taxon>Agaricomycetes</taxon>
        <taxon>Polyporales</taxon>
        <taxon>Polyporaceae</taxon>
        <taxon>Lentinus</taxon>
    </lineage>
</organism>
<feature type="compositionally biased region" description="Low complexity" evidence="1">
    <location>
        <begin position="677"/>
        <end position="709"/>
    </location>
</feature>
<feature type="compositionally biased region" description="Pro residues" evidence="1">
    <location>
        <begin position="710"/>
        <end position="719"/>
    </location>
</feature>
<accession>A0A371CNE1</accession>
<feature type="region of interest" description="Disordered" evidence="1">
    <location>
        <begin position="876"/>
        <end position="920"/>
    </location>
</feature>
<dbReference type="OrthoDB" id="3247418at2759"/>